<name>A0A366E1H1_9NOCA</name>
<evidence type="ECO:0000259" key="4">
    <source>
        <dbReference type="Pfam" id="PF21761"/>
    </source>
</evidence>
<dbReference type="Proteomes" id="UP000252586">
    <property type="component" value="Unassembled WGS sequence"/>
</dbReference>
<feature type="domain" description="NADPH-dependent reductive aminase-like C-terminal" evidence="4">
    <location>
        <begin position="162"/>
        <end position="287"/>
    </location>
</feature>
<dbReference type="Gene3D" id="1.10.1040.10">
    <property type="entry name" value="N-(1-d-carboxylethyl)-l-norvaline Dehydrogenase, domain 2"/>
    <property type="match status" value="1"/>
</dbReference>
<dbReference type="Pfam" id="PF21761">
    <property type="entry name" value="RedAm-like_C"/>
    <property type="match status" value="1"/>
</dbReference>
<dbReference type="InterPro" id="IPR013328">
    <property type="entry name" value="6PGD_dom2"/>
</dbReference>
<dbReference type="AlphaFoldDB" id="A0A366E1H1"/>
<dbReference type="OrthoDB" id="4029976at2"/>
<comment type="similarity">
    <text evidence="1">Belongs to the HIBADH-related family.</text>
</comment>
<evidence type="ECO:0000259" key="3">
    <source>
        <dbReference type="Pfam" id="PF03446"/>
    </source>
</evidence>
<dbReference type="GO" id="GO:0050661">
    <property type="term" value="F:NADP binding"/>
    <property type="evidence" value="ECO:0007669"/>
    <property type="project" value="InterPro"/>
</dbReference>
<accession>A0A366E1H1</accession>
<dbReference type="GO" id="GO:0016491">
    <property type="term" value="F:oxidoreductase activity"/>
    <property type="evidence" value="ECO:0007669"/>
    <property type="project" value="UniProtKB-KW"/>
</dbReference>
<gene>
    <name evidence="5" type="ORF">DFR74_101232</name>
</gene>
<feature type="domain" description="6-phosphogluconate dehydrogenase NADP-binding" evidence="3">
    <location>
        <begin position="8"/>
        <end position="160"/>
    </location>
</feature>
<dbReference type="SUPFAM" id="SSF51735">
    <property type="entry name" value="NAD(P)-binding Rossmann-fold domains"/>
    <property type="match status" value="1"/>
</dbReference>
<comment type="caution">
    <text evidence="5">The sequence shown here is derived from an EMBL/GenBank/DDBJ whole genome shotgun (WGS) entry which is preliminary data.</text>
</comment>
<dbReference type="PANTHER" id="PTHR43580">
    <property type="entry name" value="OXIDOREDUCTASE GLYR1-RELATED"/>
    <property type="match status" value="1"/>
</dbReference>
<dbReference type="Pfam" id="PF03446">
    <property type="entry name" value="NAD_binding_2"/>
    <property type="match status" value="1"/>
</dbReference>
<dbReference type="RefSeq" id="WP_067509692.1">
    <property type="nucleotide sequence ID" value="NZ_QNRE01000001.1"/>
</dbReference>
<dbReference type="InterPro" id="IPR051265">
    <property type="entry name" value="HIBADH-related_NP60_sf"/>
</dbReference>
<dbReference type="PANTHER" id="PTHR43580:SF2">
    <property type="entry name" value="CYTOKINE-LIKE NUCLEAR FACTOR N-PAC"/>
    <property type="match status" value="1"/>
</dbReference>
<evidence type="ECO:0000256" key="1">
    <source>
        <dbReference type="ARBA" id="ARBA00009080"/>
    </source>
</evidence>
<organism evidence="5 6">
    <name type="scientific">Nocardia puris</name>
    <dbReference type="NCBI Taxonomy" id="208602"/>
    <lineage>
        <taxon>Bacteria</taxon>
        <taxon>Bacillati</taxon>
        <taxon>Actinomycetota</taxon>
        <taxon>Actinomycetes</taxon>
        <taxon>Mycobacteriales</taxon>
        <taxon>Nocardiaceae</taxon>
        <taxon>Nocardia</taxon>
    </lineage>
</organism>
<dbReference type="InterPro" id="IPR015815">
    <property type="entry name" value="HIBADH-related"/>
</dbReference>
<dbReference type="InterPro" id="IPR048666">
    <property type="entry name" value="RedAm-like_C"/>
</dbReference>
<dbReference type="PIRSF" id="PIRSF000103">
    <property type="entry name" value="HIBADH"/>
    <property type="match status" value="1"/>
</dbReference>
<dbReference type="STRING" id="1210090.GCA_001613185_03333"/>
<evidence type="ECO:0000313" key="5">
    <source>
        <dbReference type="EMBL" id="RBO96221.1"/>
    </source>
</evidence>
<dbReference type="Gene3D" id="3.40.50.720">
    <property type="entry name" value="NAD(P)-binding Rossmann-like Domain"/>
    <property type="match status" value="1"/>
</dbReference>
<protein>
    <submittedName>
        <fullName evidence="5">3-hydroxyisobutyrate dehydrogenase-like beta-hydroxyacid dehydrogenase</fullName>
    </submittedName>
</protein>
<proteinExistence type="inferred from homology"/>
<sequence>MSNQKPPVTVLGAGSMGSAIVGALLAAGHPTTVWNRSPERVVPLVRIGARQEMSVADAVAASPVTIGILTTFRATRESLEGADLNGREVITLNSGTPFEAREFAQWTTQRGARFLGGAIKNVPSAMGSPDTLLYFGGERAVFDKHAETLRVLGGDLVHLGDDPDLAALYESAVGATLLPTLLGFLEGAAVLRARGIDAASMVPYSTKWLQMIESLLPVLAGEIDDRDYTRLGSSVALFETAAGDDAQLAKESGVDLSWHAPMHDLLRRAVAEGLGEQSITALIELLATSLDRESTAQLTSQ</sequence>
<dbReference type="InterPro" id="IPR036291">
    <property type="entry name" value="NAD(P)-bd_dom_sf"/>
</dbReference>
<dbReference type="SUPFAM" id="SSF48179">
    <property type="entry name" value="6-phosphogluconate dehydrogenase C-terminal domain-like"/>
    <property type="match status" value="1"/>
</dbReference>
<dbReference type="EMBL" id="QNRE01000001">
    <property type="protein sequence ID" value="RBO96221.1"/>
    <property type="molecule type" value="Genomic_DNA"/>
</dbReference>
<keyword evidence="6" id="KW-1185">Reference proteome</keyword>
<evidence type="ECO:0000256" key="2">
    <source>
        <dbReference type="ARBA" id="ARBA00023002"/>
    </source>
</evidence>
<dbReference type="InterPro" id="IPR006115">
    <property type="entry name" value="6PGDH_NADP-bd"/>
</dbReference>
<keyword evidence="2" id="KW-0560">Oxidoreductase</keyword>
<reference evidence="5 6" key="1">
    <citation type="submission" date="2018-06" db="EMBL/GenBank/DDBJ databases">
        <title>Genomic Encyclopedia of Type Strains, Phase IV (KMG-IV): sequencing the most valuable type-strain genomes for metagenomic binning, comparative biology and taxonomic classification.</title>
        <authorList>
            <person name="Goeker M."/>
        </authorList>
    </citation>
    <scope>NUCLEOTIDE SEQUENCE [LARGE SCALE GENOMIC DNA]</scope>
    <source>
        <strain evidence="5 6">DSM 44599</strain>
    </source>
</reference>
<dbReference type="InterPro" id="IPR008927">
    <property type="entry name" value="6-PGluconate_DH-like_C_sf"/>
</dbReference>
<evidence type="ECO:0000313" key="6">
    <source>
        <dbReference type="Proteomes" id="UP000252586"/>
    </source>
</evidence>